<evidence type="ECO:0000256" key="1">
    <source>
        <dbReference type="SAM" id="Coils"/>
    </source>
</evidence>
<dbReference type="AlphaFoldDB" id="A0A9N9NEW3"/>
<dbReference type="EMBL" id="CAJVPS010029208">
    <property type="protein sequence ID" value="CAG8728231.1"/>
    <property type="molecule type" value="Genomic_DNA"/>
</dbReference>
<dbReference type="Proteomes" id="UP000789508">
    <property type="component" value="Unassembled WGS sequence"/>
</dbReference>
<gene>
    <name evidence="3" type="ORF">ALEPTO_LOCUS12520</name>
</gene>
<protein>
    <submittedName>
        <fullName evidence="3">1878_t:CDS:1</fullName>
    </submittedName>
</protein>
<keyword evidence="1" id="KW-0175">Coiled coil</keyword>
<evidence type="ECO:0000313" key="4">
    <source>
        <dbReference type="Proteomes" id="UP000789508"/>
    </source>
</evidence>
<evidence type="ECO:0000313" key="3">
    <source>
        <dbReference type="EMBL" id="CAG8728231.1"/>
    </source>
</evidence>
<feature type="non-terminal residue" evidence="3">
    <location>
        <position position="1"/>
    </location>
</feature>
<proteinExistence type="predicted"/>
<reference evidence="3" key="1">
    <citation type="submission" date="2021-06" db="EMBL/GenBank/DDBJ databases">
        <authorList>
            <person name="Kallberg Y."/>
            <person name="Tangrot J."/>
            <person name="Rosling A."/>
        </authorList>
    </citation>
    <scope>NUCLEOTIDE SEQUENCE</scope>
    <source>
        <strain evidence="3">FL130A</strain>
    </source>
</reference>
<accession>A0A9N9NEW3</accession>
<name>A0A9N9NEW3_9GLOM</name>
<evidence type="ECO:0000256" key="2">
    <source>
        <dbReference type="SAM" id="MobiDB-lite"/>
    </source>
</evidence>
<feature type="coiled-coil region" evidence="1">
    <location>
        <begin position="2"/>
        <end position="54"/>
    </location>
</feature>
<keyword evidence="4" id="KW-1185">Reference proteome</keyword>
<sequence length="116" mass="13059">KLAEFESERVELKARLSEALSQAVEESKRRDAENAELKTRIEELEKCKVDSSAENVRRDVEFAELKAEVVKLAEGAQARDGNEESKQPIQDISPEVIVNVPSTNIDQCSKGFQRDQ</sequence>
<feature type="region of interest" description="Disordered" evidence="2">
    <location>
        <begin position="74"/>
        <end position="94"/>
    </location>
</feature>
<organism evidence="3 4">
    <name type="scientific">Ambispora leptoticha</name>
    <dbReference type="NCBI Taxonomy" id="144679"/>
    <lineage>
        <taxon>Eukaryota</taxon>
        <taxon>Fungi</taxon>
        <taxon>Fungi incertae sedis</taxon>
        <taxon>Mucoromycota</taxon>
        <taxon>Glomeromycotina</taxon>
        <taxon>Glomeromycetes</taxon>
        <taxon>Archaeosporales</taxon>
        <taxon>Ambisporaceae</taxon>
        <taxon>Ambispora</taxon>
    </lineage>
</organism>
<comment type="caution">
    <text evidence="3">The sequence shown here is derived from an EMBL/GenBank/DDBJ whole genome shotgun (WGS) entry which is preliminary data.</text>
</comment>
<dbReference type="OrthoDB" id="2433875at2759"/>
<feature type="non-terminal residue" evidence="3">
    <location>
        <position position="116"/>
    </location>
</feature>